<proteinExistence type="inferred from homology"/>
<evidence type="ECO:0000256" key="3">
    <source>
        <dbReference type="ARBA" id="ARBA00023274"/>
    </source>
</evidence>
<dbReference type="AlphaFoldDB" id="A0A3B0QTZ3"/>
<dbReference type="InterPro" id="IPR008991">
    <property type="entry name" value="Translation_prot_SH3-like_sf"/>
</dbReference>
<dbReference type="InterPro" id="IPR005880">
    <property type="entry name" value="Ribosomal_uL2_bac/org-type"/>
</dbReference>
<dbReference type="InterPro" id="IPR002171">
    <property type="entry name" value="Ribosomal_uL2"/>
</dbReference>
<dbReference type="InterPro" id="IPR012340">
    <property type="entry name" value="NA-bd_OB-fold"/>
</dbReference>
<comment type="similarity">
    <text evidence="1">Belongs to the universal ribosomal protein uL2 family.</text>
</comment>
<dbReference type="PIRSF" id="PIRSF002158">
    <property type="entry name" value="Ribosomal_L2"/>
    <property type="match status" value="1"/>
</dbReference>
<dbReference type="Gene3D" id="4.10.950.10">
    <property type="entry name" value="Ribosomal protein L2, domain 3"/>
    <property type="match status" value="1"/>
</dbReference>
<dbReference type="GO" id="GO:0003735">
    <property type="term" value="F:structural constituent of ribosome"/>
    <property type="evidence" value="ECO:0007669"/>
    <property type="project" value="InterPro"/>
</dbReference>
<dbReference type="Gene3D" id="2.40.50.140">
    <property type="entry name" value="Nucleic acid-binding proteins"/>
    <property type="match status" value="1"/>
</dbReference>
<feature type="domain" description="Large ribosomal subunit protein uL2 RNA-binding" evidence="6">
    <location>
        <begin position="42"/>
        <end position="118"/>
    </location>
</feature>
<dbReference type="InterPro" id="IPR022669">
    <property type="entry name" value="Ribosomal_uL2_C"/>
</dbReference>
<dbReference type="NCBIfam" id="TIGR01171">
    <property type="entry name" value="rplB_bact"/>
    <property type="match status" value="1"/>
</dbReference>
<feature type="region of interest" description="Disordered" evidence="4">
    <location>
        <begin position="223"/>
        <end position="276"/>
    </location>
</feature>
<dbReference type="GO" id="GO:0016740">
    <property type="term" value="F:transferase activity"/>
    <property type="evidence" value="ECO:0007669"/>
    <property type="project" value="InterPro"/>
</dbReference>
<dbReference type="GO" id="GO:0015934">
    <property type="term" value="C:large ribosomal subunit"/>
    <property type="evidence" value="ECO:0007669"/>
    <property type="project" value="InterPro"/>
</dbReference>
<dbReference type="InterPro" id="IPR022666">
    <property type="entry name" value="Ribosomal_uL2_RNA-bd_dom"/>
</dbReference>
<dbReference type="InterPro" id="IPR022671">
    <property type="entry name" value="Ribosomal_uL2_CS"/>
</dbReference>
<evidence type="ECO:0000256" key="1">
    <source>
        <dbReference type="ARBA" id="ARBA00005636"/>
    </source>
</evidence>
<name>A0A3B0QTZ3_9ZZZZ</name>
<gene>
    <name evidence="7" type="ORF">MNBD_DELTA01-1450</name>
</gene>
<dbReference type="InterPro" id="IPR014726">
    <property type="entry name" value="Ribosomal_uL2_dom3"/>
</dbReference>
<organism evidence="7">
    <name type="scientific">hydrothermal vent metagenome</name>
    <dbReference type="NCBI Taxonomy" id="652676"/>
    <lineage>
        <taxon>unclassified sequences</taxon>
        <taxon>metagenomes</taxon>
        <taxon>ecological metagenomes</taxon>
    </lineage>
</organism>
<reference evidence="7" key="1">
    <citation type="submission" date="2018-06" db="EMBL/GenBank/DDBJ databases">
        <authorList>
            <person name="Zhirakovskaya E."/>
        </authorList>
    </citation>
    <scope>NUCLEOTIDE SEQUENCE</scope>
</reference>
<dbReference type="Pfam" id="PF03947">
    <property type="entry name" value="Ribosomal_L2_C"/>
    <property type="match status" value="1"/>
</dbReference>
<dbReference type="InterPro" id="IPR014722">
    <property type="entry name" value="Rib_uL2_dom2"/>
</dbReference>
<dbReference type="SMART" id="SM01382">
    <property type="entry name" value="Ribosomal_L2_C"/>
    <property type="match status" value="1"/>
</dbReference>
<dbReference type="Gene3D" id="2.30.30.30">
    <property type="match status" value="1"/>
</dbReference>
<keyword evidence="2 7" id="KW-0689">Ribosomal protein</keyword>
<evidence type="ECO:0000256" key="2">
    <source>
        <dbReference type="ARBA" id="ARBA00022980"/>
    </source>
</evidence>
<sequence length="276" mass="30541">MPVKKYKPTSPAIREKTTLVFDDITDKRPERALTKSKNRISGRNSYGRVTVRWRGGGHKRLYRIVDFKRDKHGIPAKVSAIEYDPNRTANLALLVYNDGEKRYILAPKGLEVGDVLMSGPEAEIRTGNSLPISNIPLGSHLHNIEMKIGKGGQMVKSAGGFAQLMAKEGKYATVKLPSNEVRLVPQACYATLGQVGNLDHENVTIGKAGRNRWLGKMPHVRGVVMNPVDHPHGGGEGKSKGGNHPSSPWGTPAKGYKTRKKNNPTDKFIIRRRKKR</sequence>
<feature type="domain" description="Large ribosomal subunit protein uL2 C-terminal" evidence="5">
    <location>
        <begin position="124"/>
        <end position="252"/>
    </location>
</feature>
<protein>
    <submittedName>
        <fullName evidence="7">LSU ribosomal protein L2p (L8e)</fullName>
    </submittedName>
</protein>
<evidence type="ECO:0000259" key="6">
    <source>
        <dbReference type="SMART" id="SM01383"/>
    </source>
</evidence>
<accession>A0A3B0QTZ3</accession>
<dbReference type="SMART" id="SM01383">
    <property type="entry name" value="Ribosomal_L2"/>
    <property type="match status" value="1"/>
</dbReference>
<dbReference type="FunFam" id="4.10.950.10:FF:000001">
    <property type="entry name" value="50S ribosomal protein L2"/>
    <property type="match status" value="1"/>
</dbReference>
<dbReference type="HAMAP" id="MF_01320_B">
    <property type="entry name" value="Ribosomal_uL2_B"/>
    <property type="match status" value="1"/>
</dbReference>
<evidence type="ECO:0000259" key="5">
    <source>
        <dbReference type="SMART" id="SM01382"/>
    </source>
</evidence>
<dbReference type="PANTHER" id="PTHR13691:SF5">
    <property type="entry name" value="LARGE RIBOSOMAL SUBUNIT PROTEIN UL2M"/>
    <property type="match status" value="1"/>
</dbReference>
<dbReference type="SUPFAM" id="SSF50104">
    <property type="entry name" value="Translation proteins SH3-like domain"/>
    <property type="match status" value="1"/>
</dbReference>
<dbReference type="GO" id="GO:0002181">
    <property type="term" value="P:cytoplasmic translation"/>
    <property type="evidence" value="ECO:0007669"/>
    <property type="project" value="TreeGrafter"/>
</dbReference>
<dbReference type="GO" id="GO:0003723">
    <property type="term" value="F:RNA binding"/>
    <property type="evidence" value="ECO:0007669"/>
    <property type="project" value="InterPro"/>
</dbReference>
<dbReference type="SUPFAM" id="SSF50249">
    <property type="entry name" value="Nucleic acid-binding proteins"/>
    <property type="match status" value="1"/>
</dbReference>
<dbReference type="Pfam" id="PF00181">
    <property type="entry name" value="Ribosomal_L2_N"/>
    <property type="match status" value="1"/>
</dbReference>
<feature type="compositionally biased region" description="Basic and acidic residues" evidence="4">
    <location>
        <begin position="229"/>
        <end position="239"/>
    </location>
</feature>
<dbReference type="FunFam" id="2.40.50.140:FF:000003">
    <property type="entry name" value="50S ribosomal protein L2"/>
    <property type="match status" value="1"/>
</dbReference>
<keyword evidence="3" id="KW-0687">Ribonucleoprotein</keyword>
<evidence type="ECO:0000256" key="4">
    <source>
        <dbReference type="SAM" id="MobiDB-lite"/>
    </source>
</evidence>
<dbReference type="EMBL" id="UOEA01000042">
    <property type="protein sequence ID" value="VAV83529.1"/>
    <property type="molecule type" value="Genomic_DNA"/>
</dbReference>
<dbReference type="FunFam" id="2.30.30.30:FF:000001">
    <property type="entry name" value="50S ribosomal protein L2"/>
    <property type="match status" value="1"/>
</dbReference>
<evidence type="ECO:0000313" key="7">
    <source>
        <dbReference type="EMBL" id="VAV83529.1"/>
    </source>
</evidence>
<dbReference type="PROSITE" id="PS00467">
    <property type="entry name" value="RIBOSOMAL_L2"/>
    <property type="match status" value="1"/>
</dbReference>
<dbReference type="PANTHER" id="PTHR13691">
    <property type="entry name" value="RIBOSOMAL PROTEIN L2"/>
    <property type="match status" value="1"/>
</dbReference>